<accession>A0A9J6H0A4</accession>
<comment type="caution">
    <text evidence="2">The sequence shown here is derived from an EMBL/GenBank/DDBJ whole genome shotgun (WGS) entry which is preliminary data.</text>
</comment>
<gene>
    <name evidence="2" type="ORF">HPB48_026105</name>
</gene>
<evidence type="ECO:0000313" key="2">
    <source>
        <dbReference type="EMBL" id="KAH9384119.1"/>
    </source>
</evidence>
<sequence>MQAENSRTGDEAFKAKIQSLPPKQKEAALHMFGSAKRKGMQGMMYSKIWILECIMMKMEGPRLYEQLRRQHILALPTKATLAKYVKSYRTGFGFNKKILSILKDTTQKMDFFSRHGGLLVNEMKVYENFSVASRAHIEGFVDLGSFTPDHDKNVVCDHGMVIVFVPFVGKWTQILAVFATHGNVKGNLLAKIMTEAVILQNRPGYL</sequence>
<organism evidence="2 3">
    <name type="scientific">Haemaphysalis longicornis</name>
    <name type="common">Bush tick</name>
    <dbReference type="NCBI Taxonomy" id="44386"/>
    <lineage>
        <taxon>Eukaryota</taxon>
        <taxon>Metazoa</taxon>
        <taxon>Ecdysozoa</taxon>
        <taxon>Arthropoda</taxon>
        <taxon>Chelicerata</taxon>
        <taxon>Arachnida</taxon>
        <taxon>Acari</taxon>
        <taxon>Parasitiformes</taxon>
        <taxon>Ixodida</taxon>
        <taxon>Ixodoidea</taxon>
        <taxon>Ixodidae</taxon>
        <taxon>Haemaphysalinae</taxon>
        <taxon>Haemaphysalis</taxon>
    </lineage>
</organism>
<dbReference type="Pfam" id="PF21787">
    <property type="entry name" value="TNP-like_RNaseH_N"/>
    <property type="match status" value="1"/>
</dbReference>
<dbReference type="EMBL" id="JABSTR010001626">
    <property type="protein sequence ID" value="KAH9384119.1"/>
    <property type="molecule type" value="Genomic_DNA"/>
</dbReference>
<dbReference type="InterPro" id="IPR048365">
    <property type="entry name" value="TNP-like_RNaseH_N"/>
</dbReference>
<name>A0A9J6H0A4_HAELO</name>
<dbReference type="OrthoDB" id="6502780at2759"/>
<evidence type="ECO:0000259" key="1">
    <source>
        <dbReference type="Pfam" id="PF21787"/>
    </source>
</evidence>
<dbReference type="Proteomes" id="UP000821853">
    <property type="component" value="Unassembled WGS sequence"/>
</dbReference>
<protein>
    <recommendedName>
        <fullName evidence="1">Transposable element P transposase-like RNase H domain-containing protein</fullName>
    </recommendedName>
</protein>
<dbReference type="VEuPathDB" id="VectorBase:HLOH_063477"/>
<keyword evidence="3" id="KW-1185">Reference proteome</keyword>
<reference evidence="2 3" key="1">
    <citation type="journal article" date="2020" name="Cell">
        <title>Large-Scale Comparative Analyses of Tick Genomes Elucidate Their Genetic Diversity and Vector Capacities.</title>
        <authorList>
            <consortium name="Tick Genome and Microbiome Consortium (TIGMIC)"/>
            <person name="Jia N."/>
            <person name="Wang J."/>
            <person name="Shi W."/>
            <person name="Du L."/>
            <person name="Sun Y."/>
            <person name="Zhan W."/>
            <person name="Jiang J.F."/>
            <person name="Wang Q."/>
            <person name="Zhang B."/>
            <person name="Ji P."/>
            <person name="Bell-Sakyi L."/>
            <person name="Cui X.M."/>
            <person name="Yuan T.T."/>
            <person name="Jiang B.G."/>
            <person name="Yang W.F."/>
            <person name="Lam T.T."/>
            <person name="Chang Q.C."/>
            <person name="Ding S.J."/>
            <person name="Wang X.J."/>
            <person name="Zhu J.G."/>
            <person name="Ruan X.D."/>
            <person name="Zhao L."/>
            <person name="Wei J.T."/>
            <person name="Ye R.Z."/>
            <person name="Que T.C."/>
            <person name="Du C.H."/>
            <person name="Zhou Y.H."/>
            <person name="Cheng J.X."/>
            <person name="Dai P.F."/>
            <person name="Guo W.B."/>
            <person name="Han X.H."/>
            <person name="Huang E.J."/>
            <person name="Li L.F."/>
            <person name="Wei W."/>
            <person name="Gao Y.C."/>
            <person name="Liu J.Z."/>
            <person name="Shao H.Z."/>
            <person name="Wang X."/>
            <person name="Wang C.C."/>
            <person name="Yang T.C."/>
            <person name="Huo Q.B."/>
            <person name="Li W."/>
            <person name="Chen H.Y."/>
            <person name="Chen S.E."/>
            <person name="Zhou L.G."/>
            <person name="Ni X.B."/>
            <person name="Tian J.H."/>
            <person name="Sheng Y."/>
            <person name="Liu T."/>
            <person name="Pan Y.S."/>
            <person name="Xia L.Y."/>
            <person name="Li J."/>
            <person name="Zhao F."/>
            <person name="Cao W.C."/>
        </authorList>
    </citation>
    <scope>NUCLEOTIDE SEQUENCE [LARGE SCALE GENOMIC DNA]</scope>
    <source>
        <strain evidence="2">HaeL-2018</strain>
    </source>
</reference>
<dbReference type="AlphaFoldDB" id="A0A9J6H0A4"/>
<proteinExistence type="predicted"/>
<feature type="domain" description="Transposable element P transposase-like RNase H" evidence="1">
    <location>
        <begin position="93"/>
        <end position="199"/>
    </location>
</feature>
<evidence type="ECO:0000313" key="3">
    <source>
        <dbReference type="Proteomes" id="UP000821853"/>
    </source>
</evidence>